<organism evidence="1 2">
    <name type="scientific">Sporosarcina koreensis</name>
    <dbReference type="NCBI Taxonomy" id="334735"/>
    <lineage>
        <taxon>Bacteria</taxon>
        <taxon>Bacillati</taxon>
        <taxon>Bacillota</taxon>
        <taxon>Bacilli</taxon>
        <taxon>Bacillales</taxon>
        <taxon>Caryophanaceae</taxon>
        <taxon>Sporosarcina</taxon>
    </lineage>
</organism>
<name>A0ABW0TS89_9BACL</name>
<dbReference type="Proteomes" id="UP001596071">
    <property type="component" value="Unassembled WGS sequence"/>
</dbReference>
<sequence length="62" mass="7630">MSLFFEDEIEKMKRKLDPSGLKEMMSQDPRLNGQLDALRAFQRRYRAEQLEASRRRQTYYYH</sequence>
<evidence type="ECO:0000313" key="2">
    <source>
        <dbReference type="Proteomes" id="UP001596071"/>
    </source>
</evidence>
<accession>A0ABW0TS89</accession>
<dbReference type="RefSeq" id="WP_381441532.1">
    <property type="nucleotide sequence ID" value="NZ_JBHSNP010000002.1"/>
</dbReference>
<keyword evidence="2" id="KW-1185">Reference proteome</keyword>
<protein>
    <recommendedName>
        <fullName evidence="3">Fur-regulated basic protein B</fullName>
    </recommendedName>
</protein>
<reference evidence="2" key="1">
    <citation type="journal article" date="2019" name="Int. J. Syst. Evol. Microbiol.">
        <title>The Global Catalogue of Microorganisms (GCM) 10K type strain sequencing project: providing services to taxonomists for standard genome sequencing and annotation.</title>
        <authorList>
            <consortium name="The Broad Institute Genomics Platform"/>
            <consortium name="The Broad Institute Genome Sequencing Center for Infectious Disease"/>
            <person name="Wu L."/>
            <person name="Ma J."/>
        </authorList>
    </citation>
    <scope>NUCLEOTIDE SEQUENCE [LARGE SCALE GENOMIC DNA]</scope>
    <source>
        <strain evidence="2">KACC 11299</strain>
    </source>
</reference>
<evidence type="ECO:0008006" key="3">
    <source>
        <dbReference type="Google" id="ProtNLM"/>
    </source>
</evidence>
<proteinExistence type="predicted"/>
<dbReference type="EMBL" id="JBHSNP010000002">
    <property type="protein sequence ID" value="MFC5601866.1"/>
    <property type="molecule type" value="Genomic_DNA"/>
</dbReference>
<gene>
    <name evidence="1" type="ORF">ACFPTP_01110</name>
</gene>
<comment type="caution">
    <text evidence="1">The sequence shown here is derived from an EMBL/GenBank/DDBJ whole genome shotgun (WGS) entry which is preliminary data.</text>
</comment>
<evidence type="ECO:0000313" key="1">
    <source>
        <dbReference type="EMBL" id="MFC5601866.1"/>
    </source>
</evidence>